<feature type="compositionally biased region" description="Low complexity" evidence="1">
    <location>
        <begin position="196"/>
        <end position="214"/>
    </location>
</feature>
<evidence type="ECO:0000313" key="2">
    <source>
        <dbReference type="EMBL" id="CAE0714100.1"/>
    </source>
</evidence>
<name>A0A7S4EHZ6_9STRA</name>
<feature type="region of interest" description="Disordered" evidence="1">
    <location>
        <begin position="1"/>
        <end position="43"/>
    </location>
</feature>
<feature type="compositionally biased region" description="Low complexity" evidence="1">
    <location>
        <begin position="1"/>
        <end position="13"/>
    </location>
</feature>
<sequence>MGSSPSAPTASAPMFEDLHIQQPEFHPPPLPPPMEAAPPQTPAALDIDDSILNALDPAEREAFLEEQRKILEQIENEKSNNQASVAAARATAFDQRSTSAVANVAASYERGQAGWPVENMGAATTADMEAAAQLAADAELAEKLQKEEYAGAEERRSRPRSSNRSQQQQQQQQQQESSGEGKSWYDWLTGTPTPAPATRSTPASTTAASPPRSSGLVSAQTGEEERGYGSRGGEGARMAEPKSMFACVADSINTAATQMYTLSADEEGNVHGVDSQGLLAMPDVSRPREN</sequence>
<proteinExistence type="predicted"/>
<dbReference type="EMBL" id="HBIX01008893">
    <property type="protein sequence ID" value="CAE0714100.1"/>
    <property type="molecule type" value="Transcribed_RNA"/>
</dbReference>
<organism evidence="2">
    <name type="scientific">Pseudo-nitzschia australis</name>
    <dbReference type="NCBI Taxonomy" id="44445"/>
    <lineage>
        <taxon>Eukaryota</taxon>
        <taxon>Sar</taxon>
        <taxon>Stramenopiles</taxon>
        <taxon>Ochrophyta</taxon>
        <taxon>Bacillariophyta</taxon>
        <taxon>Bacillariophyceae</taxon>
        <taxon>Bacillariophycidae</taxon>
        <taxon>Bacillariales</taxon>
        <taxon>Bacillariaceae</taxon>
        <taxon>Pseudo-nitzschia</taxon>
    </lineage>
</organism>
<dbReference type="AlphaFoldDB" id="A0A7S4EHZ6"/>
<evidence type="ECO:0000256" key="1">
    <source>
        <dbReference type="SAM" id="MobiDB-lite"/>
    </source>
</evidence>
<feature type="compositionally biased region" description="Pro residues" evidence="1">
    <location>
        <begin position="25"/>
        <end position="41"/>
    </location>
</feature>
<feature type="region of interest" description="Disordered" evidence="1">
    <location>
        <begin position="142"/>
        <end position="237"/>
    </location>
</feature>
<accession>A0A7S4EHZ6</accession>
<feature type="compositionally biased region" description="Low complexity" evidence="1">
    <location>
        <begin position="160"/>
        <end position="178"/>
    </location>
</feature>
<feature type="region of interest" description="Disordered" evidence="1">
    <location>
        <begin position="75"/>
        <end position="99"/>
    </location>
</feature>
<gene>
    <name evidence="2" type="ORF">PAUS00366_LOCUS6852</name>
</gene>
<feature type="compositionally biased region" description="Basic and acidic residues" evidence="1">
    <location>
        <begin position="142"/>
        <end position="156"/>
    </location>
</feature>
<reference evidence="2" key="1">
    <citation type="submission" date="2021-01" db="EMBL/GenBank/DDBJ databases">
        <authorList>
            <person name="Corre E."/>
            <person name="Pelletier E."/>
            <person name="Niang G."/>
            <person name="Scheremetjew M."/>
            <person name="Finn R."/>
            <person name="Kale V."/>
            <person name="Holt S."/>
            <person name="Cochrane G."/>
            <person name="Meng A."/>
            <person name="Brown T."/>
            <person name="Cohen L."/>
        </authorList>
    </citation>
    <scope>NUCLEOTIDE SEQUENCE</scope>
    <source>
        <strain evidence="2">10249 10 AB</strain>
    </source>
</reference>
<protein>
    <submittedName>
        <fullName evidence="2">Uncharacterized protein</fullName>
    </submittedName>
</protein>